<keyword evidence="1" id="KW-0175">Coiled coil</keyword>
<organism evidence="2 3">
    <name type="scientific">Porites evermanni</name>
    <dbReference type="NCBI Taxonomy" id="104178"/>
    <lineage>
        <taxon>Eukaryota</taxon>
        <taxon>Metazoa</taxon>
        <taxon>Cnidaria</taxon>
        <taxon>Anthozoa</taxon>
        <taxon>Hexacorallia</taxon>
        <taxon>Scleractinia</taxon>
        <taxon>Fungiina</taxon>
        <taxon>Poritidae</taxon>
        <taxon>Porites</taxon>
    </lineage>
</organism>
<keyword evidence="3" id="KW-1185">Reference proteome</keyword>
<feature type="coiled-coil region" evidence="1">
    <location>
        <begin position="41"/>
        <end position="138"/>
    </location>
</feature>
<name>A0ABN8MPR1_9CNID</name>
<proteinExistence type="predicted"/>
<reference evidence="2 3" key="1">
    <citation type="submission" date="2022-05" db="EMBL/GenBank/DDBJ databases">
        <authorList>
            <consortium name="Genoscope - CEA"/>
            <person name="William W."/>
        </authorList>
    </citation>
    <scope>NUCLEOTIDE SEQUENCE [LARGE SCALE GENOMIC DNA]</scope>
</reference>
<evidence type="ECO:0000256" key="1">
    <source>
        <dbReference type="SAM" id="Coils"/>
    </source>
</evidence>
<protein>
    <submittedName>
        <fullName evidence="2">Uncharacterized protein</fullName>
    </submittedName>
</protein>
<comment type="caution">
    <text evidence="2">The sequence shown here is derived from an EMBL/GenBank/DDBJ whole genome shotgun (WGS) entry which is preliminary data.</text>
</comment>
<accession>A0ABN8MPR1</accession>
<dbReference type="Proteomes" id="UP001159427">
    <property type="component" value="Unassembled WGS sequence"/>
</dbReference>
<dbReference type="EMBL" id="CALNXI010000570">
    <property type="protein sequence ID" value="CAH3029418.1"/>
    <property type="molecule type" value="Genomic_DNA"/>
</dbReference>
<sequence length="191" mass="22149">MEERQKELETELQLLALNRSKAAAIVDKGNLDKILPHKEILKKIVNAIEDLKVDIEKAKLEAGEIVENVQKWGATIEQRTDEADLEISDLTCSLEEAATRAEDYKREKEKTLLDRQREEELEFEKLKLEQKAKIQQTEQAAAKPASKSNVKMPKLIITKYDGTYEKWLSFWNKFKLKLIHLICQRSQNSLI</sequence>
<evidence type="ECO:0000313" key="2">
    <source>
        <dbReference type="EMBL" id="CAH3029418.1"/>
    </source>
</evidence>
<evidence type="ECO:0000313" key="3">
    <source>
        <dbReference type="Proteomes" id="UP001159427"/>
    </source>
</evidence>
<gene>
    <name evidence="2" type="ORF">PEVE_00036141</name>
</gene>